<comment type="caution">
    <text evidence="2">The sequence shown here is derived from an EMBL/GenBank/DDBJ whole genome shotgun (WGS) entry which is preliminary data.</text>
</comment>
<name>A0A1F6CUL3_HANXR</name>
<evidence type="ECO:0000313" key="3">
    <source>
        <dbReference type="Proteomes" id="UP000178606"/>
    </source>
</evidence>
<evidence type="ECO:0008006" key="4">
    <source>
        <dbReference type="Google" id="ProtNLM"/>
    </source>
</evidence>
<dbReference type="EMBL" id="MFKF01000133">
    <property type="protein sequence ID" value="OGG52807.1"/>
    <property type="molecule type" value="Genomic_DNA"/>
</dbReference>
<dbReference type="AlphaFoldDB" id="A0A1F6CUL3"/>
<protein>
    <recommendedName>
        <fullName evidence="4">Bacterial surface antigen (D15) domain-containing protein</fullName>
    </recommendedName>
</protein>
<sequence length="375" mass="42331">MALKRNRPALLLLFFLLLPPPAFARVGTFPEKGVSLSLRPTRYNRVEGLFIGAETVIAPMQWKGVGLFGAGGYGRASGEWRYEAGLQFRRGDANLSASTFNRTASLDDSLIATGANTFTALFAKRDYKDYFQAKDGIEVSAHHRYRKTYIFGARVAFSTLQNMPVATHWSLFRRDDPFRDNPRISEGREGFISVSVALDKTAPNPLLRSGTRLSVAYERRFRDFEGDGLTLAGTRYQVMPFGRQTLVLRGILTSRTRLAPQDSLRLLYIGGLGTLRGYTFREFHGNRMLLLNADYVFQNALRFVDLVLFFDTGWTGRRPPSASLLSGFSDAQWSDFKSDLGVSLALGQQARLDVARRLDRRRADWVLTIQGRRRF</sequence>
<dbReference type="Proteomes" id="UP000178606">
    <property type="component" value="Unassembled WGS sequence"/>
</dbReference>
<gene>
    <name evidence="2" type="ORF">A3F84_05445</name>
</gene>
<feature type="chain" id="PRO_5009523607" description="Bacterial surface antigen (D15) domain-containing protein" evidence="1">
    <location>
        <begin position="25"/>
        <end position="375"/>
    </location>
</feature>
<feature type="signal peptide" evidence="1">
    <location>
        <begin position="1"/>
        <end position="24"/>
    </location>
</feature>
<reference evidence="2 3" key="1">
    <citation type="journal article" date="2016" name="Nat. Commun.">
        <title>Thousands of microbial genomes shed light on interconnected biogeochemical processes in an aquifer system.</title>
        <authorList>
            <person name="Anantharaman K."/>
            <person name="Brown C.T."/>
            <person name="Hug L.A."/>
            <person name="Sharon I."/>
            <person name="Castelle C.J."/>
            <person name="Probst A.J."/>
            <person name="Thomas B.C."/>
            <person name="Singh A."/>
            <person name="Wilkins M.J."/>
            <person name="Karaoz U."/>
            <person name="Brodie E.L."/>
            <person name="Williams K.H."/>
            <person name="Hubbard S.S."/>
            <person name="Banfield J.F."/>
        </authorList>
    </citation>
    <scope>NUCLEOTIDE SEQUENCE [LARGE SCALE GENOMIC DNA]</scope>
    <source>
        <strain evidence="3">RIFCSPLOWO2_12_FULL_64_10</strain>
    </source>
</reference>
<evidence type="ECO:0000313" key="2">
    <source>
        <dbReference type="EMBL" id="OGG52807.1"/>
    </source>
</evidence>
<accession>A0A1F6CUL3</accession>
<evidence type="ECO:0000256" key="1">
    <source>
        <dbReference type="SAM" id="SignalP"/>
    </source>
</evidence>
<organism evidence="2 3">
    <name type="scientific">Handelsmanbacteria sp. (strain RIFCSPLOWO2_12_FULL_64_10)</name>
    <dbReference type="NCBI Taxonomy" id="1817868"/>
    <lineage>
        <taxon>Bacteria</taxon>
        <taxon>Candidatus Handelsmaniibacteriota</taxon>
    </lineage>
</organism>
<proteinExistence type="predicted"/>
<keyword evidence="1" id="KW-0732">Signal</keyword>